<dbReference type="GO" id="GO:0043596">
    <property type="term" value="C:nuclear replication fork"/>
    <property type="evidence" value="ECO:0007669"/>
    <property type="project" value="TreeGrafter"/>
</dbReference>
<keyword evidence="4" id="KW-0175">Coiled coil</keyword>
<evidence type="ECO:0000256" key="5">
    <source>
        <dbReference type="SAM" id="MobiDB-lite"/>
    </source>
</evidence>
<accession>A0A835Z1D0</accession>
<feature type="compositionally biased region" description="Low complexity" evidence="5">
    <location>
        <begin position="1"/>
        <end position="12"/>
    </location>
</feature>
<dbReference type="CDD" id="cd18793">
    <property type="entry name" value="SF2_C_SNF"/>
    <property type="match status" value="1"/>
</dbReference>
<dbReference type="GO" id="GO:0031297">
    <property type="term" value="P:replication fork processing"/>
    <property type="evidence" value="ECO:0007669"/>
    <property type="project" value="TreeGrafter"/>
</dbReference>
<feature type="compositionally biased region" description="Low complexity" evidence="5">
    <location>
        <begin position="38"/>
        <end position="51"/>
    </location>
</feature>
<name>A0A835Z1D0_9STRA</name>
<dbReference type="Pfam" id="PF00176">
    <property type="entry name" value="SNF2-rel_dom"/>
    <property type="match status" value="2"/>
</dbReference>
<evidence type="ECO:0000259" key="8">
    <source>
        <dbReference type="PROSITE" id="PS51467"/>
    </source>
</evidence>
<feature type="compositionally biased region" description="Low complexity" evidence="5">
    <location>
        <begin position="273"/>
        <end position="297"/>
    </location>
</feature>
<feature type="region of interest" description="Disordered" evidence="5">
    <location>
        <begin position="1336"/>
        <end position="1368"/>
    </location>
</feature>
<dbReference type="Proteomes" id="UP000664859">
    <property type="component" value="Unassembled WGS sequence"/>
</dbReference>
<dbReference type="Pfam" id="PF00271">
    <property type="entry name" value="Helicase_C"/>
    <property type="match status" value="1"/>
</dbReference>
<evidence type="ECO:0000256" key="3">
    <source>
        <dbReference type="ARBA" id="ARBA00023242"/>
    </source>
</evidence>
<comment type="subcellular location">
    <subcellularLocation>
        <location evidence="1">Nucleus</location>
    </subcellularLocation>
</comment>
<feature type="compositionally biased region" description="Low complexity" evidence="5">
    <location>
        <begin position="1019"/>
        <end position="1030"/>
    </location>
</feature>
<feature type="coiled-coil region" evidence="4">
    <location>
        <begin position="1227"/>
        <end position="1261"/>
    </location>
</feature>
<dbReference type="Gene3D" id="3.40.50.10810">
    <property type="entry name" value="Tandem AAA-ATPase domain"/>
    <property type="match status" value="2"/>
</dbReference>
<dbReference type="SUPFAM" id="SSF52540">
    <property type="entry name" value="P-loop containing nucleoside triphosphate hydrolases"/>
    <property type="match status" value="3"/>
</dbReference>
<feature type="domain" description="Helicase ATP-binding" evidence="6">
    <location>
        <begin position="532"/>
        <end position="724"/>
    </location>
</feature>
<dbReference type="InterPro" id="IPR014001">
    <property type="entry name" value="Helicase_ATP-bd"/>
</dbReference>
<dbReference type="GO" id="GO:0016787">
    <property type="term" value="F:hydrolase activity"/>
    <property type="evidence" value="ECO:0007669"/>
    <property type="project" value="UniProtKB-KW"/>
</dbReference>
<feature type="region of interest" description="Disordered" evidence="5">
    <location>
        <begin position="1012"/>
        <end position="1088"/>
    </location>
</feature>
<protein>
    <submittedName>
        <fullName evidence="9">Uncharacterized protein</fullName>
    </submittedName>
</protein>
<dbReference type="InterPro" id="IPR027417">
    <property type="entry name" value="P-loop_NTPase"/>
</dbReference>
<feature type="region of interest" description="Disordered" evidence="5">
    <location>
        <begin position="835"/>
        <end position="858"/>
    </location>
</feature>
<comment type="caution">
    <text evidence="9">The sequence shown here is derived from an EMBL/GenBank/DDBJ whole genome shotgun (WGS) entry which is preliminary data.</text>
</comment>
<dbReference type="GO" id="GO:0005524">
    <property type="term" value="F:ATP binding"/>
    <property type="evidence" value="ECO:0007669"/>
    <property type="project" value="UniProtKB-KW"/>
</dbReference>
<dbReference type="EMBL" id="JAFCMP010000131">
    <property type="protein sequence ID" value="KAG5185466.1"/>
    <property type="molecule type" value="Genomic_DNA"/>
</dbReference>
<dbReference type="InterPro" id="IPR010003">
    <property type="entry name" value="HARP_dom"/>
</dbReference>
<feature type="region of interest" description="Disordered" evidence="5">
    <location>
        <begin position="1478"/>
        <end position="1518"/>
    </location>
</feature>
<dbReference type="PROSITE" id="PS51467">
    <property type="entry name" value="HARP"/>
    <property type="match status" value="1"/>
</dbReference>
<feature type="domain" description="Helicase C-terminal" evidence="7">
    <location>
        <begin position="968"/>
        <end position="1200"/>
    </location>
</feature>
<proteinExistence type="predicted"/>
<feature type="compositionally biased region" description="Low complexity" evidence="5">
    <location>
        <begin position="1604"/>
        <end position="1628"/>
    </location>
</feature>
<dbReference type="InterPro" id="IPR049730">
    <property type="entry name" value="SNF2/RAD54-like_C"/>
</dbReference>
<feature type="compositionally biased region" description="Pro residues" evidence="5">
    <location>
        <begin position="1045"/>
        <end position="1057"/>
    </location>
</feature>
<keyword evidence="2" id="KW-0378">Hydrolase</keyword>
<evidence type="ECO:0000256" key="2">
    <source>
        <dbReference type="ARBA" id="ARBA00022801"/>
    </source>
</evidence>
<sequence length="1644" mass="174155">MQQQGQQNDLPLPQWPPPEQLAARTGVLRTGQPHRPIAAQPSQQEEAQQQLRQIQLQQQALLQQHQQQQQQQAQQHQQEQQLAQAGAQAQQQQQQQQQQQPGSRRTQLPADMAPLLTEFRAYCEHVVAEDPSQFEKLQRLRGHPEMLLGYAQKWRLSKLARAWSQTCGRPLPPLPEFMQRQRAATAGAPAVDLTEDDGSAARHALKRPLPPADGGGGGGGAAAAAAAGGANSALGAPFGGGRALVNGGAEAQQRTADVMAILKARRDEQFAAALAAAAAPQHAQASQHHRQQPQPAHCQHHARRDEQFAAALAAAAAPQHAQANAQYYSQTGPQLNLGGGASLLGNGGMAGAAAAAAGAWALHQQQQAQQRQQQQQHQLLYAPKRQKSEYEEDEPGCVTLTLVSTTHFTAKVRKPVHPMVQTYLRLTPGAEYDKEKRKWKFPLASHDRLATGLSNHVKVIGIPRPAMGAAMIASSAAAAKAAEQGDDAEDVKVLEGKAAGQGDDAGDAKVLEGKVPEQLLKALAPFQREGVSFVLSKGGRAMIGDEMGLGKTIQAIACAAAYREDWPLLIITPSTARFHWEHELRHWLGEDQIKAQDIYVACNAKTKIPKAASVVITSYDLVNRMKDSFADKKFGVVIADESHYLKNASTARTKALRALNASTARTKALRPLFKEAKRANASTARTKALRPLVKEAKRAVLLSGTPALSRPMELYTQLNMLQPEPYMQLNMLQPEVWKDQHDYGIRYCAAKRGRFGWDYSGSSNLPELHALLRATVMIRRLKKDILSNLPPKQRTLVEVTVEEGPALESMKAGLAALAEQGSRMGKLHKASLAPGGSLFSARPPSASSNGGGGGGGAAAAAAAAAANGGAEGAAGGGKVALDDNEDAPTARELANQRRAMLMQLFADTGTSKIPAVLRHIATVLDDELSGKLSGKTLIFAHHKNVLDAVEKFITNTLIFAHHKNVLDAVEKFITNTLIFAHHKNVLDAVEKFITKKGRKVGFIRIDGRTKPKERQELVAPSHAPRHAAAAAKDRSSWRPLTHLGTPPPRPLPPPPPLTAAAARSQSDRSSTVERQEPPPLAAAAARWPRPVGERQELVEKFQSDPQVRLALLGLTAAGIGITLTAASRVVFAELYWTPAQLLQAEDRCHRIGQASVVTIQYLDRCHRIGQASVVTIQYLVARDSLDDCLWGLIKQKIALLGEMVEGQEGNVMAAESLTAEELARRGTARAEEIKQAAAQAAEQEEQERAEAAEAAADLNHRVKGVWEELQASVFADSRNLAIEDMRQELKVEGASVPEMDLDEWGNPVAYDEQDDYAAGMESGSDDAPQCAGVLEVLDSDDDDDGGGGGGGGQSQQQRRVSFTAASAHANKNHQAYTAAMHRTSSMPAVAAAHHQNLQQQQQRSSLYVPNYAPPAAAAAGGASAAPAANGADLHQQNAAYGNAAAAAAKAAAAAPNGWQQHLQSNGGFVPDYGAPTAAAAAADGGGSGGAHPVLTAGKQAKQEPQQQLRRPAAAAAQSAPPAVFDLISSDSEGEDDVAAAAAARAAAVVVPPAAAVVAQCVELLDDDPDPMAASDAGQVTGMEIDDAGGNSKCNGPSNDGGGINNDSSNCNGTGGSNDASSRSSISSDGSGGGGGGDSSWQERS</sequence>
<dbReference type="PANTHER" id="PTHR45766:SF6">
    <property type="entry name" value="SWI_SNF-RELATED MATRIX-ASSOCIATED ACTIN-DEPENDENT REGULATOR OF CHROMATIN SUBFAMILY A-LIKE PROTEIN 1"/>
    <property type="match status" value="1"/>
</dbReference>
<feature type="region of interest" description="Disordered" evidence="5">
    <location>
        <begin position="204"/>
        <end position="224"/>
    </location>
</feature>
<organism evidence="9 10">
    <name type="scientific">Tribonema minus</name>
    <dbReference type="NCBI Taxonomy" id="303371"/>
    <lineage>
        <taxon>Eukaryota</taxon>
        <taxon>Sar</taxon>
        <taxon>Stramenopiles</taxon>
        <taxon>Ochrophyta</taxon>
        <taxon>PX clade</taxon>
        <taxon>Xanthophyceae</taxon>
        <taxon>Tribonematales</taxon>
        <taxon>Tribonemataceae</taxon>
        <taxon>Tribonema</taxon>
    </lineage>
</organism>
<dbReference type="SMART" id="SM00490">
    <property type="entry name" value="HELICc"/>
    <property type="match status" value="1"/>
</dbReference>
<dbReference type="GO" id="GO:0004386">
    <property type="term" value="F:helicase activity"/>
    <property type="evidence" value="ECO:0007669"/>
    <property type="project" value="UniProtKB-KW"/>
</dbReference>
<gene>
    <name evidence="9" type="ORF">JKP88DRAFT_354190</name>
</gene>
<evidence type="ECO:0000259" key="7">
    <source>
        <dbReference type="PROSITE" id="PS51194"/>
    </source>
</evidence>
<dbReference type="CDD" id="cd18010">
    <property type="entry name" value="DEXHc_HARP_SMARCAL1"/>
    <property type="match status" value="1"/>
</dbReference>
<dbReference type="InterPro" id="IPR001650">
    <property type="entry name" value="Helicase_C-like"/>
</dbReference>
<feature type="compositionally biased region" description="Low complexity" evidence="5">
    <location>
        <begin position="83"/>
        <end position="100"/>
    </location>
</feature>
<evidence type="ECO:0000313" key="10">
    <source>
        <dbReference type="Proteomes" id="UP000664859"/>
    </source>
</evidence>
<dbReference type="SMART" id="SM00487">
    <property type="entry name" value="DEXDc"/>
    <property type="match status" value="1"/>
</dbReference>
<dbReference type="OrthoDB" id="2801544at2759"/>
<feature type="region of interest" description="Disordered" evidence="5">
    <location>
        <begin position="1"/>
        <end position="51"/>
    </location>
</feature>
<feature type="region of interest" description="Disordered" evidence="5">
    <location>
        <begin position="83"/>
        <end position="107"/>
    </location>
</feature>
<evidence type="ECO:0000256" key="4">
    <source>
        <dbReference type="SAM" id="Coils"/>
    </source>
</evidence>
<dbReference type="GO" id="GO:0006281">
    <property type="term" value="P:DNA repair"/>
    <property type="evidence" value="ECO:0007669"/>
    <property type="project" value="TreeGrafter"/>
</dbReference>
<dbReference type="PROSITE" id="PS51194">
    <property type="entry name" value="HELICASE_CTER"/>
    <property type="match status" value="1"/>
</dbReference>
<dbReference type="InterPro" id="IPR038718">
    <property type="entry name" value="SNF2-like_sf"/>
</dbReference>
<feature type="compositionally biased region" description="Low complexity" evidence="5">
    <location>
        <begin position="1504"/>
        <end position="1518"/>
    </location>
</feature>
<feature type="compositionally biased region" description="Low complexity" evidence="5">
    <location>
        <begin position="1058"/>
        <end position="1069"/>
    </location>
</feature>
<feature type="region of interest" description="Disordered" evidence="5">
    <location>
        <begin position="1581"/>
        <end position="1644"/>
    </location>
</feature>
<dbReference type="Gene3D" id="3.40.50.300">
    <property type="entry name" value="P-loop containing nucleotide triphosphate hydrolases"/>
    <property type="match status" value="3"/>
</dbReference>
<keyword evidence="10" id="KW-1185">Reference proteome</keyword>
<dbReference type="InterPro" id="IPR000330">
    <property type="entry name" value="SNF2_N"/>
</dbReference>
<dbReference type="PROSITE" id="PS51192">
    <property type="entry name" value="HELICASE_ATP_BIND_1"/>
    <property type="match status" value="1"/>
</dbReference>
<dbReference type="GO" id="GO:0004520">
    <property type="term" value="F:DNA endonuclease activity"/>
    <property type="evidence" value="ECO:0007669"/>
    <property type="project" value="TreeGrafter"/>
</dbReference>
<dbReference type="PANTHER" id="PTHR45766">
    <property type="entry name" value="DNA ANNEALING HELICASE AND ENDONUCLEASE ZRANB3 FAMILY MEMBER"/>
    <property type="match status" value="1"/>
</dbReference>
<evidence type="ECO:0000259" key="6">
    <source>
        <dbReference type="PROSITE" id="PS51192"/>
    </source>
</evidence>
<evidence type="ECO:0000313" key="9">
    <source>
        <dbReference type="EMBL" id="KAG5185466.1"/>
    </source>
</evidence>
<keyword evidence="3" id="KW-0539">Nucleus</keyword>
<feature type="region of interest" description="Disordered" evidence="5">
    <location>
        <begin position="273"/>
        <end position="303"/>
    </location>
</feature>
<feature type="domain" description="HARP" evidence="8">
    <location>
        <begin position="386"/>
        <end position="465"/>
    </location>
</feature>
<reference evidence="9" key="1">
    <citation type="submission" date="2021-02" db="EMBL/GenBank/DDBJ databases">
        <title>First Annotated Genome of the Yellow-green Alga Tribonema minus.</title>
        <authorList>
            <person name="Mahan K.M."/>
        </authorList>
    </citation>
    <scope>NUCLEOTIDE SEQUENCE</scope>
    <source>
        <strain evidence="9">UTEX B ZZ1240</strain>
    </source>
</reference>
<evidence type="ECO:0000256" key="1">
    <source>
        <dbReference type="ARBA" id="ARBA00004123"/>
    </source>
</evidence>